<evidence type="ECO:0000256" key="7">
    <source>
        <dbReference type="ARBA" id="ARBA00022723"/>
    </source>
</evidence>
<keyword evidence="14" id="KW-1185">Reference proteome</keyword>
<dbReference type="InterPro" id="IPR005110">
    <property type="entry name" value="MoeA_linker/N"/>
</dbReference>
<dbReference type="Gene3D" id="3.90.105.10">
    <property type="entry name" value="Molybdopterin biosynthesis moea protein, domain 2"/>
    <property type="match status" value="1"/>
</dbReference>
<dbReference type="CDD" id="cd00887">
    <property type="entry name" value="MoeA"/>
    <property type="match status" value="1"/>
</dbReference>
<comment type="catalytic activity">
    <reaction evidence="10">
        <text>adenylyl-molybdopterin + molybdate = Mo-molybdopterin + AMP + H(+)</text>
        <dbReference type="Rhea" id="RHEA:35047"/>
        <dbReference type="ChEBI" id="CHEBI:15378"/>
        <dbReference type="ChEBI" id="CHEBI:36264"/>
        <dbReference type="ChEBI" id="CHEBI:62727"/>
        <dbReference type="ChEBI" id="CHEBI:71302"/>
        <dbReference type="ChEBI" id="CHEBI:456215"/>
        <dbReference type="EC" id="2.10.1.1"/>
    </reaction>
</comment>
<dbReference type="InterPro" id="IPR036135">
    <property type="entry name" value="MoeA_linker/N_sf"/>
</dbReference>
<evidence type="ECO:0000313" key="14">
    <source>
        <dbReference type="Proteomes" id="UP000218418"/>
    </source>
</evidence>
<dbReference type="InterPro" id="IPR036688">
    <property type="entry name" value="MoeA_C_domain_IV_sf"/>
</dbReference>
<dbReference type="Gene3D" id="3.40.980.10">
    <property type="entry name" value="MoaB/Mog-like domain"/>
    <property type="match status" value="1"/>
</dbReference>
<comment type="function">
    <text evidence="2 11">Catalyzes the insertion of molybdate into adenylated molybdopterin with the concomitant release of AMP.</text>
</comment>
<comment type="similarity">
    <text evidence="4 11">Belongs to the MoeA family.</text>
</comment>
<evidence type="ECO:0000256" key="5">
    <source>
        <dbReference type="ARBA" id="ARBA00022505"/>
    </source>
</evidence>
<dbReference type="SUPFAM" id="SSF63867">
    <property type="entry name" value="MoeA C-terminal domain-like"/>
    <property type="match status" value="1"/>
</dbReference>
<evidence type="ECO:0000256" key="6">
    <source>
        <dbReference type="ARBA" id="ARBA00022679"/>
    </source>
</evidence>
<evidence type="ECO:0000256" key="3">
    <source>
        <dbReference type="ARBA" id="ARBA00005046"/>
    </source>
</evidence>
<dbReference type="PANTHER" id="PTHR10192:SF5">
    <property type="entry name" value="GEPHYRIN"/>
    <property type="match status" value="1"/>
</dbReference>
<dbReference type="SMART" id="SM00852">
    <property type="entry name" value="MoCF_biosynth"/>
    <property type="match status" value="1"/>
</dbReference>
<keyword evidence="8 11" id="KW-0460">Magnesium</keyword>
<dbReference type="SUPFAM" id="SSF63882">
    <property type="entry name" value="MoeA N-terminal region -like"/>
    <property type="match status" value="1"/>
</dbReference>
<dbReference type="Pfam" id="PF03453">
    <property type="entry name" value="MoeA_N"/>
    <property type="match status" value="1"/>
</dbReference>
<dbReference type="PANTHER" id="PTHR10192">
    <property type="entry name" value="MOLYBDOPTERIN BIOSYNTHESIS PROTEIN"/>
    <property type="match status" value="1"/>
</dbReference>
<proteinExistence type="inferred from homology"/>
<dbReference type="OrthoDB" id="9804758at2"/>
<dbReference type="GO" id="GO:0061599">
    <property type="term" value="F:molybdopterin molybdotransferase activity"/>
    <property type="evidence" value="ECO:0007669"/>
    <property type="project" value="UniProtKB-UniRule"/>
</dbReference>
<protein>
    <recommendedName>
        <fullName evidence="11">Molybdopterin molybdenumtransferase</fullName>
        <ecNumber evidence="11">2.10.1.1</ecNumber>
    </recommendedName>
</protein>
<dbReference type="EC" id="2.10.1.1" evidence="11"/>
<comment type="cofactor">
    <cofactor evidence="1 11">
        <name>Mg(2+)</name>
        <dbReference type="ChEBI" id="CHEBI:18420"/>
    </cofactor>
</comment>
<dbReference type="InterPro" id="IPR036425">
    <property type="entry name" value="MoaB/Mog-like_dom_sf"/>
</dbReference>
<dbReference type="InterPro" id="IPR008284">
    <property type="entry name" value="MoCF_biosynth_CS"/>
</dbReference>
<dbReference type="GO" id="GO:0006777">
    <property type="term" value="P:Mo-molybdopterin cofactor biosynthetic process"/>
    <property type="evidence" value="ECO:0007669"/>
    <property type="project" value="UniProtKB-UniRule"/>
</dbReference>
<accession>A0A1Z4M0T1</accession>
<dbReference type="Proteomes" id="UP000218418">
    <property type="component" value="Chromosome"/>
</dbReference>
<dbReference type="GO" id="GO:0005829">
    <property type="term" value="C:cytosol"/>
    <property type="evidence" value="ECO:0007669"/>
    <property type="project" value="TreeGrafter"/>
</dbReference>
<dbReference type="AlphaFoldDB" id="A0A1Z4M0T1"/>
<dbReference type="InterPro" id="IPR001453">
    <property type="entry name" value="MoaB/Mog_dom"/>
</dbReference>
<reference evidence="13 14" key="1">
    <citation type="submission" date="2017-06" db="EMBL/GenBank/DDBJ databases">
        <title>Genome sequencing of cyanobaciteial culture collection at National Institute for Environmental Studies (NIES).</title>
        <authorList>
            <person name="Hirose Y."/>
            <person name="Shimura Y."/>
            <person name="Fujisawa T."/>
            <person name="Nakamura Y."/>
            <person name="Kawachi M."/>
        </authorList>
    </citation>
    <scope>NUCLEOTIDE SEQUENCE [LARGE SCALE GENOMIC DNA]</scope>
    <source>
        <strain evidence="13 14">NIES-267</strain>
    </source>
</reference>
<gene>
    <name evidence="13" type="ORF">NIES267_65770</name>
</gene>
<dbReference type="UniPathway" id="UPA00344"/>
<dbReference type="FunFam" id="3.40.980.10:FF:000004">
    <property type="entry name" value="Molybdopterin molybdenumtransferase"/>
    <property type="match status" value="1"/>
</dbReference>
<evidence type="ECO:0000256" key="9">
    <source>
        <dbReference type="ARBA" id="ARBA00023150"/>
    </source>
</evidence>
<evidence type="ECO:0000256" key="2">
    <source>
        <dbReference type="ARBA" id="ARBA00002901"/>
    </source>
</evidence>
<evidence type="ECO:0000256" key="8">
    <source>
        <dbReference type="ARBA" id="ARBA00022842"/>
    </source>
</evidence>
<keyword evidence="9 11" id="KW-0501">Molybdenum cofactor biosynthesis</keyword>
<keyword evidence="5 11" id="KW-0500">Molybdenum</keyword>
<dbReference type="NCBIfam" id="NF045515">
    <property type="entry name" value="Glp_gephyrin"/>
    <property type="match status" value="1"/>
</dbReference>
<evidence type="ECO:0000313" key="13">
    <source>
        <dbReference type="EMBL" id="BAY87066.1"/>
    </source>
</evidence>
<evidence type="ECO:0000256" key="4">
    <source>
        <dbReference type="ARBA" id="ARBA00010763"/>
    </source>
</evidence>
<evidence type="ECO:0000256" key="1">
    <source>
        <dbReference type="ARBA" id="ARBA00001946"/>
    </source>
</evidence>
<organism evidence="13 14">
    <name type="scientific">Calothrix parasitica NIES-267</name>
    <dbReference type="NCBI Taxonomy" id="1973488"/>
    <lineage>
        <taxon>Bacteria</taxon>
        <taxon>Bacillati</taxon>
        <taxon>Cyanobacteriota</taxon>
        <taxon>Cyanophyceae</taxon>
        <taxon>Nostocales</taxon>
        <taxon>Calotrichaceae</taxon>
        <taxon>Calothrix</taxon>
    </lineage>
</organism>
<evidence type="ECO:0000256" key="10">
    <source>
        <dbReference type="ARBA" id="ARBA00047317"/>
    </source>
</evidence>
<keyword evidence="6 11" id="KW-0808">Transferase</keyword>
<dbReference type="NCBIfam" id="TIGR00177">
    <property type="entry name" value="molyb_syn"/>
    <property type="match status" value="1"/>
</dbReference>
<evidence type="ECO:0000259" key="12">
    <source>
        <dbReference type="SMART" id="SM00852"/>
    </source>
</evidence>
<feature type="domain" description="MoaB/Mog" evidence="12">
    <location>
        <begin position="183"/>
        <end position="324"/>
    </location>
</feature>
<dbReference type="Pfam" id="PF00994">
    <property type="entry name" value="MoCF_biosynth"/>
    <property type="match status" value="1"/>
</dbReference>
<sequence>MLSVNEAENIIFNLAKPLNNYTDIETVDLLSATGRILASPVISQLDFPHWDNSAMDGYAVIYQDVREASEEKPTILNIVEDIPAGYQPQSTIQSGQAARIFTGAVMVKGADTIVMQENTRRENDKVFILKAPSPQEFVRHRASYYQAGAELLPAGIQLNAPEIAVLAAAQCTKLNVIRRPRVAILSTGNELITPEQTLQPGQIVDSNQYALFSLIKQCGGEPLMLGIIKDEPGTIKAAITEAITKADIVLSSGGVSVGDYDYVENILESLGGEIKVPSVAMKPGKPLTVASFTTPDATIYFGLPGNPASALVSFWRFVEPVIKKCSSIVEGWQPKFIKAQTRQDLNSNGKRETYIWGKLDLVDGVNYFSAAGGSKSSGNLINLAQTNALAVLEVGKKSVSAGEEVRVLQVY</sequence>
<dbReference type="PROSITE" id="PS01079">
    <property type="entry name" value="MOCF_BIOSYNTHESIS_2"/>
    <property type="match status" value="1"/>
</dbReference>
<dbReference type="Pfam" id="PF03454">
    <property type="entry name" value="MoeA_C"/>
    <property type="match status" value="1"/>
</dbReference>
<keyword evidence="7 11" id="KW-0479">Metal-binding</keyword>
<dbReference type="EMBL" id="AP018227">
    <property type="protein sequence ID" value="BAY87066.1"/>
    <property type="molecule type" value="Genomic_DNA"/>
</dbReference>
<dbReference type="Gene3D" id="2.170.190.11">
    <property type="entry name" value="Molybdopterin biosynthesis moea protein, domain 3"/>
    <property type="match status" value="1"/>
</dbReference>
<dbReference type="GO" id="GO:0046872">
    <property type="term" value="F:metal ion binding"/>
    <property type="evidence" value="ECO:0007669"/>
    <property type="project" value="UniProtKB-UniRule"/>
</dbReference>
<dbReference type="SUPFAM" id="SSF53218">
    <property type="entry name" value="Molybdenum cofactor biosynthesis proteins"/>
    <property type="match status" value="1"/>
</dbReference>
<dbReference type="Gene3D" id="2.40.340.10">
    <property type="entry name" value="MoeA, C-terminal, domain IV"/>
    <property type="match status" value="1"/>
</dbReference>
<comment type="pathway">
    <text evidence="3 11">Cofactor biosynthesis; molybdopterin biosynthesis.</text>
</comment>
<dbReference type="InterPro" id="IPR005111">
    <property type="entry name" value="MoeA_C_domain_IV"/>
</dbReference>
<evidence type="ECO:0000256" key="11">
    <source>
        <dbReference type="RuleBase" id="RU365090"/>
    </source>
</evidence>
<dbReference type="InterPro" id="IPR038987">
    <property type="entry name" value="MoeA-like"/>
</dbReference>
<name>A0A1Z4M0T1_9CYAN</name>